<organism evidence="2 3">
    <name type="scientific">Prymnesium parvum</name>
    <name type="common">Toxic golden alga</name>
    <dbReference type="NCBI Taxonomy" id="97485"/>
    <lineage>
        <taxon>Eukaryota</taxon>
        <taxon>Haptista</taxon>
        <taxon>Haptophyta</taxon>
        <taxon>Prymnesiophyceae</taxon>
        <taxon>Prymnesiales</taxon>
        <taxon>Prymnesiaceae</taxon>
        <taxon>Prymnesium</taxon>
    </lineage>
</organism>
<dbReference type="SMART" id="SM00185">
    <property type="entry name" value="ARM"/>
    <property type="match status" value="5"/>
</dbReference>
<dbReference type="InterPro" id="IPR011989">
    <property type="entry name" value="ARM-like"/>
</dbReference>
<protein>
    <recommendedName>
        <fullName evidence="4">Armadillo repeat-containing protein 8</fullName>
    </recommendedName>
</protein>
<reference evidence="2 3" key="1">
    <citation type="journal article" date="2024" name="Science">
        <title>Giant polyketide synthase enzymes in the biosynthesis of giant marine polyether toxins.</title>
        <authorList>
            <person name="Fallon T.R."/>
            <person name="Shende V.V."/>
            <person name="Wierzbicki I.H."/>
            <person name="Pendleton A.L."/>
            <person name="Watervoot N.F."/>
            <person name="Auber R.P."/>
            <person name="Gonzalez D.J."/>
            <person name="Wisecaver J.H."/>
            <person name="Moore B.S."/>
        </authorList>
    </citation>
    <scope>NUCLEOTIDE SEQUENCE [LARGE SCALE GENOMIC DNA]</scope>
    <source>
        <strain evidence="2 3">12B1</strain>
    </source>
</reference>
<evidence type="ECO:0000256" key="1">
    <source>
        <dbReference type="PROSITE-ProRule" id="PRU00259"/>
    </source>
</evidence>
<evidence type="ECO:0000313" key="2">
    <source>
        <dbReference type="EMBL" id="KAL1519420.1"/>
    </source>
</evidence>
<sequence>MLQCLASTARELRALSAESQANVDQAIVRTLLSLMDIEHASTAPDAAGALANLCTQDEARQLVMGAADTLPLCVKLLGRGCGSPLTTEVVRVISNLALKPSFRDQIRRANAIAPLVAFLSSDPSSGLVMQTAVALRNLSRDNLRNQDAIRDAGGISRLVKLLAVDTSVAHEAAKALKNLMMGNPTNKKELQDVGGVAPLLSLLRTDGCIQNTSAAMVLCNFVRSSGTAGRREYDCHSFSAHELDLTSPSILA</sequence>
<gene>
    <name evidence="2" type="ORF">AB1Y20_022943</name>
</gene>
<name>A0AB34JBN9_PRYPA</name>
<dbReference type="SUPFAM" id="SSF48371">
    <property type="entry name" value="ARM repeat"/>
    <property type="match status" value="1"/>
</dbReference>
<dbReference type="InterPro" id="IPR000225">
    <property type="entry name" value="Armadillo"/>
</dbReference>
<accession>A0AB34JBN9</accession>
<dbReference type="PANTHER" id="PTHR46464">
    <property type="entry name" value="ANK_REP_REGION DOMAIN-CONTAINING PROTEIN"/>
    <property type="match status" value="1"/>
</dbReference>
<evidence type="ECO:0008006" key="4">
    <source>
        <dbReference type="Google" id="ProtNLM"/>
    </source>
</evidence>
<dbReference type="InterPro" id="IPR043379">
    <property type="entry name" value="ANKAR"/>
</dbReference>
<feature type="repeat" description="ARM" evidence="1">
    <location>
        <begin position="110"/>
        <end position="153"/>
    </location>
</feature>
<evidence type="ECO:0000313" key="3">
    <source>
        <dbReference type="Proteomes" id="UP001515480"/>
    </source>
</evidence>
<dbReference type="PANTHER" id="PTHR46464:SF2">
    <property type="entry name" value="ANKYRIN AND ARMADILLO REPEAT-CONTAINING PROTEIN"/>
    <property type="match status" value="1"/>
</dbReference>
<dbReference type="EMBL" id="JBGBPQ010000009">
    <property type="protein sequence ID" value="KAL1519420.1"/>
    <property type="molecule type" value="Genomic_DNA"/>
</dbReference>
<dbReference type="InterPro" id="IPR016024">
    <property type="entry name" value="ARM-type_fold"/>
</dbReference>
<dbReference type="AlphaFoldDB" id="A0AB34JBN9"/>
<keyword evidence="3" id="KW-1185">Reference proteome</keyword>
<proteinExistence type="predicted"/>
<feature type="repeat" description="ARM" evidence="1">
    <location>
        <begin position="153"/>
        <end position="194"/>
    </location>
</feature>
<comment type="caution">
    <text evidence="2">The sequence shown here is derived from an EMBL/GenBank/DDBJ whole genome shotgun (WGS) entry which is preliminary data.</text>
</comment>
<dbReference type="PROSITE" id="PS50176">
    <property type="entry name" value="ARM_REPEAT"/>
    <property type="match status" value="2"/>
</dbReference>
<dbReference type="Gene3D" id="1.25.10.10">
    <property type="entry name" value="Leucine-rich Repeat Variant"/>
    <property type="match status" value="2"/>
</dbReference>
<dbReference type="Pfam" id="PF00514">
    <property type="entry name" value="Arm"/>
    <property type="match status" value="2"/>
</dbReference>
<dbReference type="Proteomes" id="UP001515480">
    <property type="component" value="Unassembled WGS sequence"/>
</dbReference>